<dbReference type="EMBL" id="FUXM01000003">
    <property type="protein sequence ID" value="SJZ60250.1"/>
    <property type="molecule type" value="Genomic_DNA"/>
</dbReference>
<evidence type="ECO:0000259" key="1">
    <source>
        <dbReference type="Pfam" id="PF09983"/>
    </source>
</evidence>
<dbReference type="Pfam" id="PF09983">
    <property type="entry name" value="JetD_C"/>
    <property type="match status" value="1"/>
</dbReference>
<proteinExistence type="predicted"/>
<dbReference type="RefSeq" id="WP_078664513.1">
    <property type="nucleotide sequence ID" value="NZ_FUXM01000003.1"/>
</dbReference>
<keyword evidence="3" id="KW-1185">Reference proteome</keyword>
<dbReference type="InterPro" id="IPR024534">
    <property type="entry name" value="JetD_C"/>
</dbReference>
<feature type="domain" description="Wadjet protein JetD C-terminal" evidence="1">
    <location>
        <begin position="254"/>
        <end position="409"/>
    </location>
</feature>
<accession>A0A1T4LZS1</accession>
<reference evidence="3" key="1">
    <citation type="submission" date="2017-02" db="EMBL/GenBank/DDBJ databases">
        <authorList>
            <person name="Varghese N."/>
            <person name="Submissions S."/>
        </authorList>
    </citation>
    <scope>NUCLEOTIDE SEQUENCE [LARGE SCALE GENOMIC DNA]</scope>
    <source>
        <strain evidence="3">DSM 16521</strain>
    </source>
</reference>
<dbReference type="Gene3D" id="3.40.1360.10">
    <property type="match status" value="1"/>
</dbReference>
<name>A0A1T4LZS1_9FIRM</name>
<protein>
    <recommendedName>
        <fullName evidence="1">Wadjet protein JetD C-terminal domain-containing protein</fullName>
    </recommendedName>
</protein>
<evidence type="ECO:0000313" key="2">
    <source>
        <dbReference type="EMBL" id="SJZ60250.1"/>
    </source>
</evidence>
<organism evidence="2 3">
    <name type="scientific">Carboxydocella sporoproducens DSM 16521</name>
    <dbReference type="NCBI Taxonomy" id="1121270"/>
    <lineage>
        <taxon>Bacteria</taxon>
        <taxon>Bacillati</taxon>
        <taxon>Bacillota</taxon>
        <taxon>Clostridia</taxon>
        <taxon>Eubacteriales</taxon>
        <taxon>Clostridiales Family XVI. Incertae Sedis</taxon>
        <taxon>Carboxydocella</taxon>
    </lineage>
</organism>
<gene>
    <name evidence="2" type="ORF">SAMN02745885_00358</name>
</gene>
<dbReference type="Proteomes" id="UP000189933">
    <property type="component" value="Unassembled WGS sequence"/>
</dbReference>
<dbReference type="OrthoDB" id="186173at2"/>
<sequence length="412" mass="47896">MNQHSRQILHTLLDKYENSGSYRGTSTRPRRLFYRFTPRTLPAYFDDTSARQKEEINSDMIHLAEAGVIEIFWVKHEEGNLIQKVALRIEGLPTAFHLLRRTPRQSREESMLALVRNYRGQGPAWLENFLAWLEERLLLREGISPYLDLHDMEIADRVLTALQALTELQEETPERVFSLRVLGHSKAWAAIAQRVLRIVRDFHGGWGLEEAREVWAEFGLVANPQHIFVHGNLTLQVAGGIVETRLFQPDLGLSAQLIQNMQVLDVQADFLITIENLTSFYQFIRKHPGQYVAVYLGGYHNRLRREFLQKIQRCLLEQGREIPCYHWGDIDYGGFDIFRHLAEHSLLPLNPYLMDSETLLRHRHLALAISDAYARRLAGLLDKPGFEAFREVIEVMLRERIRLEQESVEVIV</sequence>
<dbReference type="AlphaFoldDB" id="A0A1T4LZS1"/>
<evidence type="ECO:0000313" key="3">
    <source>
        <dbReference type="Proteomes" id="UP000189933"/>
    </source>
</evidence>